<gene>
    <name evidence="1" type="ORF">CCAP1982_LOCUS20826</name>
</gene>
<dbReference type="EMBL" id="CAJHJT010000056">
    <property type="protein sequence ID" value="CAD7012721.1"/>
    <property type="molecule type" value="Genomic_DNA"/>
</dbReference>
<name>A0A811VCL7_CERCA</name>
<accession>A0A811VCL7</accession>
<evidence type="ECO:0000313" key="2">
    <source>
        <dbReference type="Proteomes" id="UP000606786"/>
    </source>
</evidence>
<organism evidence="1 2">
    <name type="scientific">Ceratitis capitata</name>
    <name type="common">Mediterranean fruit fly</name>
    <name type="synonym">Tephritis capitata</name>
    <dbReference type="NCBI Taxonomy" id="7213"/>
    <lineage>
        <taxon>Eukaryota</taxon>
        <taxon>Metazoa</taxon>
        <taxon>Ecdysozoa</taxon>
        <taxon>Arthropoda</taxon>
        <taxon>Hexapoda</taxon>
        <taxon>Insecta</taxon>
        <taxon>Pterygota</taxon>
        <taxon>Neoptera</taxon>
        <taxon>Endopterygota</taxon>
        <taxon>Diptera</taxon>
        <taxon>Brachycera</taxon>
        <taxon>Muscomorpha</taxon>
        <taxon>Tephritoidea</taxon>
        <taxon>Tephritidae</taxon>
        <taxon>Ceratitis</taxon>
        <taxon>Ceratitis</taxon>
    </lineage>
</organism>
<proteinExistence type="predicted"/>
<sequence length="95" mass="10867">MNESVGECMKDSKWKLCSHVDDGRGQMCLQQIQQQQLLVIKPLTYSKATKATSGRVNGVVVQRHHFKEALMCLKKRERAQTLYAHCMLQVHVAHC</sequence>
<reference evidence="1" key="1">
    <citation type="submission" date="2020-11" db="EMBL/GenBank/DDBJ databases">
        <authorList>
            <person name="Whitehead M."/>
        </authorList>
    </citation>
    <scope>NUCLEOTIDE SEQUENCE</scope>
    <source>
        <strain evidence="1">EGII</strain>
    </source>
</reference>
<protein>
    <submittedName>
        <fullName evidence="1">(Mediterranean fruit fly) hypothetical protein</fullName>
    </submittedName>
</protein>
<dbReference type="Proteomes" id="UP000606786">
    <property type="component" value="Unassembled WGS sequence"/>
</dbReference>
<evidence type="ECO:0000313" key="1">
    <source>
        <dbReference type="EMBL" id="CAD7012721.1"/>
    </source>
</evidence>
<dbReference type="AlphaFoldDB" id="A0A811VCL7"/>
<comment type="caution">
    <text evidence="1">The sequence shown here is derived from an EMBL/GenBank/DDBJ whole genome shotgun (WGS) entry which is preliminary data.</text>
</comment>
<keyword evidence="2" id="KW-1185">Reference proteome</keyword>